<protein>
    <submittedName>
        <fullName evidence="2">Uncharacterized protein</fullName>
    </submittedName>
</protein>
<evidence type="ECO:0000313" key="3">
    <source>
        <dbReference type="Proteomes" id="UP000297966"/>
    </source>
</evidence>
<keyword evidence="1" id="KW-0812">Transmembrane</keyword>
<accession>A0A4Y9L0X1</accession>
<feature type="transmembrane region" description="Helical" evidence="1">
    <location>
        <begin position="67"/>
        <end position="86"/>
    </location>
</feature>
<dbReference type="RefSeq" id="WP_135179631.1">
    <property type="nucleotide sequence ID" value="NZ_SPQT01000071.1"/>
</dbReference>
<gene>
    <name evidence="2" type="ORF">E4K65_45595</name>
</gene>
<dbReference type="EMBL" id="SPQT01000071">
    <property type="protein sequence ID" value="TFV36419.1"/>
    <property type="molecule type" value="Genomic_DNA"/>
</dbReference>
<dbReference type="OrthoDB" id="8250332at2"/>
<feature type="transmembrane region" description="Helical" evidence="1">
    <location>
        <begin position="36"/>
        <end position="55"/>
    </location>
</feature>
<reference evidence="2 3" key="1">
    <citation type="submission" date="2019-03" db="EMBL/GenBank/DDBJ databases">
        <title>Bradyrhizobium diversity isolated from nodules of Chamaecrista fasciculata.</title>
        <authorList>
            <person name="Klepa M.S."/>
            <person name="Urquiaga M.O."/>
            <person name="Hungria M."/>
            <person name="Delamuta J.R."/>
        </authorList>
    </citation>
    <scope>NUCLEOTIDE SEQUENCE [LARGE SCALE GENOMIC DNA]</scope>
    <source>
        <strain evidence="2 3">CNPSo 3448</strain>
    </source>
</reference>
<sequence length="92" mass="10636">MSWIIALASFGFYWWLTRRATERAKELAPTGQLRSPIYWSSNVLALVLLALVIYIAHIDHQSPVPPFVWVIVFALIVALLVMRLALKWRYPV</sequence>
<dbReference type="AlphaFoldDB" id="A0A4Y9L0X1"/>
<evidence type="ECO:0000313" key="2">
    <source>
        <dbReference type="EMBL" id="TFV36419.1"/>
    </source>
</evidence>
<keyword evidence="1" id="KW-1133">Transmembrane helix</keyword>
<proteinExistence type="predicted"/>
<name>A0A4Y9L0X1_9BRAD</name>
<evidence type="ECO:0000256" key="1">
    <source>
        <dbReference type="SAM" id="Phobius"/>
    </source>
</evidence>
<keyword evidence="1" id="KW-0472">Membrane</keyword>
<organism evidence="2 3">
    <name type="scientific">Bradyrhizobium niftali</name>
    <dbReference type="NCBI Taxonomy" id="2560055"/>
    <lineage>
        <taxon>Bacteria</taxon>
        <taxon>Pseudomonadati</taxon>
        <taxon>Pseudomonadota</taxon>
        <taxon>Alphaproteobacteria</taxon>
        <taxon>Hyphomicrobiales</taxon>
        <taxon>Nitrobacteraceae</taxon>
        <taxon>Bradyrhizobium</taxon>
    </lineage>
</organism>
<dbReference type="Proteomes" id="UP000297966">
    <property type="component" value="Unassembled WGS sequence"/>
</dbReference>
<keyword evidence="3" id="KW-1185">Reference proteome</keyword>
<comment type="caution">
    <text evidence="2">The sequence shown here is derived from an EMBL/GenBank/DDBJ whole genome shotgun (WGS) entry which is preliminary data.</text>
</comment>